<feature type="active site" evidence="9">
    <location>
        <position position="270"/>
    </location>
</feature>
<dbReference type="GO" id="GO:0005524">
    <property type="term" value="F:ATP binding"/>
    <property type="evidence" value="ECO:0007669"/>
    <property type="project" value="UniProtKB-KW"/>
</dbReference>
<dbReference type="EMBL" id="JAIZPD010000005">
    <property type="protein sequence ID" value="KAH0963415.1"/>
    <property type="molecule type" value="Genomic_DNA"/>
</dbReference>
<keyword evidence="4 10" id="KW-0547">Nucleotide-binding</keyword>
<dbReference type="OrthoDB" id="439046at2759"/>
<proteinExistence type="predicted"/>
<dbReference type="SUPFAM" id="SSF140931">
    <property type="entry name" value="Fic-like"/>
    <property type="match status" value="1"/>
</dbReference>
<dbReference type="RefSeq" id="XP_044720928.1">
    <property type="nucleotide sequence ID" value="XM_044864396.1"/>
</dbReference>
<dbReference type="GeneID" id="68355054"/>
<keyword evidence="6 10" id="KW-0067">ATP-binding</keyword>
<evidence type="ECO:0000256" key="4">
    <source>
        <dbReference type="ARBA" id="ARBA00022741"/>
    </source>
</evidence>
<reference evidence="12" key="1">
    <citation type="submission" date="2021-09" db="EMBL/GenBank/DDBJ databases">
        <title>A high-quality genome of the endoparasitic fungus Hirsutella rhossiliensis with a comparison of Hirsutella genomes reveals transposable elements contributing to genome size variation.</title>
        <authorList>
            <person name="Lin R."/>
            <person name="Jiao Y."/>
            <person name="Sun X."/>
            <person name="Ling J."/>
            <person name="Xie B."/>
            <person name="Cheng X."/>
        </authorList>
    </citation>
    <scope>NUCLEOTIDE SEQUENCE</scope>
    <source>
        <strain evidence="12">HR02</strain>
    </source>
</reference>
<feature type="binding site" evidence="10">
    <location>
        <begin position="274"/>
        <end position="281"/>
    </location>
    <ligand>
        <name>ATP</name>
        <dbReference type="ChEBI" id="CHEBI:30616"/>
    </ligand>
</feature>
<keyword evidence="5" id="KW-0802">TPR repeat</keyword>
<dbReference type="PROSITE" id="PS51459">
    <property type="entry name" value="FIDO"/>
    <property type="match status" value="1"/>
</dbReference>
<dbReference type="InterPro" id="IPR036597">
    <property type="entry name" value="Fido-like_dom_sf"/>
</dbReference>
<evidence type="ECO:0000256" key="6">
    <source>
        <dbReference type="ARBA" id="ARBA00022840"/>
    </source>
</evidence>
<name>A0A9P8MY49_9HYPO</name>
<feature type="domain" description="Fido" evidence="11">
    <location>
        <begin position="177"/>
        <end position="339"/>
    </location>
</feature>
<dbReference type="PANTHER" id="PTHR13504">
    <property type="entry name" value="FIDO DOMAIN-CONTAINING PROTEIN DDB_G0283145"/>
    <property type="match status" value="1"/>
</dbReference>
<accession>A0A9P8MY49</accession>
<dbReference type="PANTHER" id="PTHR13504:SF34">
    <property type="entry name" value="PROTEIN ADENYLYLTRANSFERASE FICD"/>
    <property type="match status" value="1"/>
</dbReference>
<evidence type="ECO:0000259" key="11">
    <source>
        <dbReference type="PROSITE" id="PS51459"/>
    </source>
</evidence>
<evidence type="ECO:0000313" key="12">
    <source>
        <dbReference type="EMBL" id="KAH0963415.1"/>
    </source>
</evidence>
<keyword evidence="7" id="KW-1133">Transmembrane helix</keyword>
<evidence type="ECO:0000256" key="3">
    <source>
        <dbReference type="ARBA" id="ARBA00022737"/>
    </source>
</evidence>
<keyword evidence="3" id="KW-0677">Repeat</keyword>
<organism evidence="12 13">
    <name type="scientific">Hirsutella rhossiliensis</name>
    <dbReference type="NCBI Taxonomy" id="111463"/>
    <lineage>
        <taxon>Eukaryota</taxon>
        <taxon>Fungi</taxon>
        <taxon>Dikarya</taxon>
        <taxon>Ascomycota</taxon>
        <taxon>Pezizomycotina</taxon>
        <taxon>Sordariomycetes</taxon>
        <taxon>Hypocreomycetidae</taxon>
        <taxon>Hypocreales</taxon>
        <taxon>Ophiocordycipitaceae</taxon>
        <taxon>Hirsutella</taxon>
    </lineage>
</organism>
<protein>
    <submittedName>
        <fullName evidence="12">Fic/DOC family domain-containing protein</fullName>
    </submittedName>
</protein>
<evidence type="ECO:0000256" key="8">
    <source>
        <dbReference type="ARBA" id="ARBA00023136"/>
    </source>
</evidence>
<evidence type="ECO:0000256" key="10">
    <source>
        <dbReference type="PIRSR" id="PIRSR640198-2"/>
    </source>
</evidence>
<dbReference type="Gene3D" id="1.10.3290.10">
    <property type="entry name" value="Fido-like domain"/>
    <property type="match status" value="1"/>
</dbReference>
<comment type="caution">
    <text evidence="12">The sequence shown here is derived from an EMBL/GenBank/DDBJ whole genome shotgun (WGS) entry which is preliminary data.</text>
</comment>
<dbReference type="InterPro" id="IPR003812">
    <property type="entry name" value="Fido"/>
</dbReference>
<keyword evidence="8" id="KW-0472">Membrane</keyword>
<dbReference type="Pfam" id="PF02661">
    <property type="entry name" value="Fic"/>
    <property type="match status" value="1"/>
</dbReference>
<evidence type="ECO:0000256" key="7">
    <source>
        <dbReference type="ARBA" id="ARBA00022989"/>
    </source>
</evidence>
<evidence type="ECO:0000256" key="2">
    <source>
        <dbReference type="ARBA" id="ARBA00022692"/>
    </source>
</evidence>
<evidence type="ECO:0000256" key="5">
    <source>
        <dbReference type="ARBA" id="ARBA00022803"/>
    </source>
</evidence>
<dbReference type="GO" id="GO:0016020">
    <property type="term" value="C:membrane"/>
    <property type="evidence" value="ECO:0007669"/>
    <property type="project" value="UniProtKB-SubCell"/>
</dbReference>
<comment type="subcellular location">
    <subcellularLocation>
        <location evidence="1">Membrane</location>
        <topology evidence="1">Single-pass membrane protein</topology>
    </subcellularLocation>
</comment>
<sequence>MSSSTNPRNILLKKIYAPFTHLERDSPEYNKLAKSGKVWEDYHYPGDSERNGYASLNQRHASILDNIDSYKSDIKLRTSDISRSLIAKYAHQSVAIEDNKLHLGNSIRINDYLASTFFKEVDLASVSASKLSQSALPEVHSILPEADVSQATELRNHIVASHWVTETALKNVGTAGLDENEVQALSALIIKETSSEKIYANSWGGRVVPGDFRRAPITVRSNPLRVFPYPDEVPALMKRFFQWRDKAHRIKDLHPIVIACQATAYFLHIHPFPDGNGRVARLIMQDFLIRQGYFPVVFLGTERSDYLRMIKDAQDGNPEEFVAKVVCTQLEEMVTFGREFPG</sequence>
<gene>
    <name evidence="12" type="ORF">HRG_05925</name>
</gene>
<dbReference type="Proteomes" id="UP000824596">
    <property type="component" value="Unassembled WGS sequence"/>
</dbReference>
<dbReference type="AlphaFoldDB" id="A0A9P8MY49"/>
<evidence type="ECO:0000256" key="1">
    <source>
        <dbReference type="ARBA" id="ARBA00004167"/>
    </source>
</evidence>
<dbReference type="InterPro" id="IPR040198">
    <property type="entry name" value="Fido_containing"/>
</dbReference>
<keyword evidence="13" id="KW-1185">Reference proteome</keyword>
<evidence type="ECO:0000256" key="9">
    <source>
        <dbReference type="PIRSR" id="PIRSR640198-1"/>
    </source>
</evidence>
<keyword evidence="2" id="KW-0812">Transmembrane</keyword>
<evidence type="ECO:0000313" key="13">
    <source>
        <dbReference type="Proteomes" id="UP000824596"/>
    </source>
</evidence>